<dbReference type="OrthoDB" id="2161379at2759"/>
<comment type="similarity">
    <text evidence="2">Belongs to the membrane magnesium transporter (TC 1.A.67) family.</text>
</comment>
<evidence type="ECO:0000313" key="8">
    <source>
        <dbReference type="Proteomes" id="UP000282613"/>
    </source>
</evidence>
<evidence type="ECO:0000256" key="2">
    <source>
        <dbReference type="ARBA" id="ARBA00006109"/>
    </source>
</evidence>
<dbReference type="AlphaFoldDB" id="A0A0R3WD52"/>
<evidence type="ECO:0000256" key="4">
    <source>
        <dbReference type="ARBA" id="ARBA00022989"/>
    </source>
</evidence>
<dbReference type="Proteomes" id="UP000282613">
    <property type="component" value="Unassembled WGS sequence"/>
</dbReference>
<dbReference type="InterPro" id="IPR042453">
    <property type="entry name" value="WDR53"/>
</dbReference>
<keyword evidence="3 6" id="KW-0812">Transmembrane</keyword>
<feature type="transmembrane region" description="Helical" evidence="6">
    <location>
        <begin position="12"/>
        <end position="45"/>
    </location>
</feature>
<reference evidence="7 8" key="2">
    <citation type="submission" date="2018-11" db="EMBL/GenBank/DDBJ databases">
        <authorList>
            <consortium name="Pathogen Informatics"/>
        </authorList>
    </citation>
    <scope>NUCLEOTIDE SEQUENCE [LARGE SCALE GENOMIC DNA]</scope>
</reference>
<sequence length="514" mass="55601">MQTYSANEHRALFICVLADYAMIEFGRCLVILGLITLVHAAYSAIQHRTYLKLTGAHFDFLPPDIFWQTIVGLLITIAGVVRVAVLGIRLGTDRHSTPSATAHPSLPNFARQSSAQMVVLTCLSGPDTVSCLSFSNKLLARGFENGSIHLSPPDNCASVIVLSPSSELCTAVAFVGDDSDVFYSSHDGNIVVWDLRNYATPVNVWKVSIDEINCIDVNAQDECLATADDVGMVSLVSSSNGKITRALKNHDNICSAAKFRPTCQNQLISCGLDCRLVVCDWKAGGNKRKVIEMASLVDPRRYANLLNAYLNEGGASRRRKVNKKSNEDAAPVRIASSLTSEEAEQMVATRALGPGLLFNPPMIHSLGFVDSGNYVTVGLGNGTVEVFQGCKNLQHVETLLGHRRSVAALLPVGNSHLLSGGDDCCLFLWEVSRGGTDQRFVHTEKVSALAGREFARIYVADNTSDVKVGLLAGKRSQMNVLIVHEAGFLAGDGPYTCVIELQSMCYVLPARTPR</sequence>
<dbReference type="InterPro" id="IPR036322">
    <property type="entry name" value="WD40_repeat_dom_sf"/>
</dbReference>
<dbReference type="Gene3D" id="2.130.10.10">
    <property type="entry name" value="YVTN repeat-like/Quinoprotein amine dehydrogenase"/>
    <property type="match status" value="2"/>
</dbReference>
<dbReference type="PANTHER" id="PTHR44666">
    <property type="entry name" value="WD REPEAT-CONTAINING PROTEIN 53"/>
    <property type="match status" value="1"/>
</dbReference>
<dbReference type="Pfam" id="PF00400">
    <property type="entry name" value="WD40"/>
    <property type="match status" value="1"/>
</dbReference>
<evidence type="ECO:0000313" key="9">
    <source>
        <dbReference type="WBParaSite" id="TASK_0000867801-mRNA-1"/>
    </source>
</evidence>
<dbReference type="InterPro" id="IPR018937">
    <property type="entry name" value="MMgT"/>
</dbReference>
<reference evidence="9" key="1">
    <citation type="submission" date="2017-02" db="UniProtKB">
        <authorList>
            <consortium name="WormBaseParasite"/>
        </authorList>
    </citation>
    <scope>IDENTIFICATION</scope>
</reference>
<feature type="transmembrane region" description="Helical" evidence="6">
    <location>
        <begin position="65"/>
        <end position="85"/>
    </location>
</feature>
<dbReference type="WBParaSite" id="TASK_0000867801-mRNA-1">
    <property type="protein sequence ID" value="TASK_0000867801-mRNA-1"/>
    <property type="gene ID" value="TASK_0000867801"/>
</dbReference>
<evidence type="ECO:0000256" key="1">
    <source>
        <dbReference type="ARBA" id="ARBA00004127"/>
    </source>
</evidence>
<dbReference type="Pfam" id="PF10270">
    <property type="entry name" value="MMgT"/>
    <property type="match status" value="1"/>
</dbReference>
<dbReference type="InterPro" id="IPR001680">
    <property type="entry name" value="WD40_rpt"/>
</dbReference>
<evidence type="ECO:0000313" key="7">
    <source>
        <dbReference type="EMBL" id="VDK40841.1"/>
    </source>
</evidence>
<proteinExistence type="inferred from homology"/>
<dbReference type="STRING" id="60517.A0A0R3WD52"/>
<evidence type="ECO:0000256" key="3">
    <source>
        <dbReference type="ARBA" id="ARBA00022692"/>
    </source>
</evidence>
<accession>A0A0R3WD52</accession>
<dbReference type="GO" id="GO:0012505">
    <property type="term" value="C:endomembrane system"/>
    <property type="evidence" value="ECO:0007669"/>
    <property type="project" value="UniProtKB-SubCell"/>
</dbReference>
<dbReference type="SUPFAM" id="SSF50978">
    <property type="entry name" value="WD40 repeat-like"/>
    <property type="match status" value="1"/>
</dbReference>
<gene>
    <name evidence="7" type="ORF">TASK_LOCUS8679</name>
</gene>
<evidence type="ECO:0000256" key="6">
    <source>
        <dbReference type="SAM" id="Phobius"/>
    </source>
</evidence>
<keyword evidence="4 6" id="KW-1133">Transmembrane helix</keyword>
<organism evidence="9">
    <name type="scientific">Taenia asiatica</name>
    <name type="common">Asian tapeworm</name>
    <dbReference type="NCBI Taxonomy" id="60517"/>
    <lineage>
        <taxon>Eukaryota</taxon>
        <taxon>Metazoa</taxon>
        <taxon>Spiralia</taxon>
        <taxon>Lophotrochozoa</taxon>
        <taxon>Platyhelminthes</taxon>
        <taxon>Cestoda</taxon>
        <taxon>Eucestoda</taxon>
        <taxon>Cyclophyllidea</taxon>
        <taxon>Taeniidae</taxon>
        <taxon>Taenia</taxon>
    </lineage>
</organism>
<dbReference type="EMBL" id="UYRS01018862">
    <property type="protein sequence ID" value="VDK40841.1"/>
    <property type="molecule type" value="Genomic_DNA"/>
</dbReference>
<dbReference type="SMART" id="SM00320">
    <property type="entry name" value="WD40"/>
    <property type="match status" value="4"/>
</dbReference>
<comment type="subcellular location">
    <subcellularLocation>
        <location evidence="1">Endomembrane system</location>
        <topology evidence="1">Multi-pass membrane protein</topology>
    </subcellularLocation>
</comment>
<dbReference type="InterPro" id="IPR015943">
    <property type="entry name" value="WD40/YVTN_repeat-like_dom_sf"/>
</dbReference>
<protein>
    <submittedName>
        <fullName evidence="9">WD_REPEATS_REGION domain-containing protein</fullName>
    </submittedName>
</protein>
<keyword evidence="5 6" id="KW-0472">Membrane</keyword>
<keyword evidence="8" id="KW-1185">Reference proteome</keyword>
<name>A0A0R3WD52_TAEAS</name>
<dbReference type="PANTHER" id="PTHR44666:SF1">
    <property type="entry name" value="WD REPEAT-CONTAINING PROTEIN 53"/>
    <property type="match status" value="1"/>
</dbReference>
<evidence type="ECO:0000256" key="5">
    <source>
        <dbReference type="ARBA" id="ARBA00023136"/>
    </source>
</evidence>